<protein>
    <submittedName>
        <fullName evidence="1">Uncharacterized protein</fullName>
    </submittedName>
</protein>
<accession>A0ABY7GB45</accession>
<gene>
    <name evidence="1" type="ORF">MAR_034150</name>
</gene>
<keyword evidence="2" id="KW-1185">Reference proteome</keyword>
<evidence type="ECO:0000313" key="1">
    <source>
        <dbReference type="EMBL" id="WAR31608.1"/>
    </source>
</evidence>
<dbReference type="EMBL" id="CP111028">
    <property type="protein sequence ID" value="WAR31608.1"/>
    <property type="molecule type" value="Genomic_DNA"/>
</dbReference>
<name>A0ABY7GB45_MYAAR</name>
<dbReference type="Proteomes" id="UP001164746">
    <property type="component" value="Chromosome 17"/>
</dbReference>
<evidence type="ECO:0000313" key="2">
    <source>
        <dbReference type="Proteomes" id="UP001164746"/>
    </source>
</evidence>
<proteinExistence type="predicted"/>
<sequence>MLLEHLLVSRTIQRTEEPLLSREELVLRYHCLVLPGSIIPSTRNPITKMAYTNHNAIMDIASGKIKGPLNFLQSVVQSFLSLAPDSRDDDVYLAISDVPLRLRRKKILQLQYCKRTI</sequence>
<organism evidence="1 2">
    <name type="scientific">Mya arenaria</name>
    <name type="common">Soft-shell clam</name>
    <dbReference type="NCBI Taxonomy" id="6604"/>
    <lineage>
        <taxon>Eukaryota</taxon>
        <taxon>Metazoa</taxon>
        <taxon>Spiralia</taxon>
        <taxon>Lophotrochozoa</taxon>
        <taxon>Mollusca</taxon>
        <taxon>Bivalvia</taxon>
        <taxon>Autobranchia</taxon>
        <taxon>Heteroconchia</taxon>
        <taxon>Euheterodonta</taxon>
        <taxon>Imparidentia</taxon>
        <taxon>Neoheterodontei</taxon>
        <taxon>Myida</taxon>
        <taxon>Myoidea</taxon>
        <taxon>Myidae</taxon>
        <taxon>Mya</taxon>
    </lineage>
</organism>
<reference evidence="1" key="1">
    <citation type="submission" date="2022-11" db="EMBL/GenBank/DDBJ databases">
        <title>Centuries of genome instability and evolution in soft-shell clam transmissible cancer (bioRxiv).</title>
        <authorList>
            <person name="Hart S.F.M."/>
            <person name="Yonemitsu M.A."/>
            <person name="Giersch R.M."/>
            <person name="Beal B.F."/>
            <person name="Arriagada G."/>
            <person name="Davis B.W."/>
            <person name="Ostrander E.A."/>
            <person name="Goff S.P."/>
            <person name="Metzger M.J."/>
        </authorList>
    </citation>
    <scope>NUCLEOTIDE SEQUENCE</scope>
    <source>
        <strain evidence="1">MELC-2E11</strain>
        <tissue evidence="1">Siphon/mantle</tissue>
    </source>
</reference>